<dbReference type="SMART" id="SM01005">
    <property type="entry name" value="Ala_racemase_C"/>
    <property type="match status" value="1"/>
</dbReference>
<dbReference type="UniPathway" id="UPA00042">
    <property type="reaction ID" value="UER00497"/>
</dbReference>
<dbReference type="AlphaFoldDB" id="A0A7V4U2Y4"/>
<comment type="catalytic activity">
    <reaction evidence="1 5">
        <text>L-alanine = D-alanine</text>
        <dbReference type="Rhea" id="RHEA:20249"/>
        <dbReference type="ChEBI" id="CHEBI:57416"/>
        <dbReference type="ChEBI" id="CHEBI:57972"/>
        <dbReference type="EC" id="5.1.1.1"/>
    </reaction>
</comment>
<dbReference type="InterPro" id="IPR011079">
    <property type="entry name" value="Ala_racemase_C"/>
</dbReference>
<dbReference type="HAMAP" id="MF_01201">
    <property type="entry name" value="Ala_racemase"/>
    <property type="match status" value="1"/>
</dbReference>
<dbReference type="Pfam" id="PF01168">
    <property type="entry name" value="Ala_racemase_N"/>
    <property type="match status" value="1"/>
</dbReference>
<feature type="active site" description="Proton acceptor; specific for L-alanine" evidence="5">
    <location>
        <position position="261"/>
    </location>
</feature>
<dbReference type="GO" id="GO:0030632">
    <property type="term" value="P:D-alanine biosynthetic process"/>
    <property type="evidence" value="ECO:0007669"/>
    <property type="project" value="UniProtKB-UniRule"/>
</dbReference>
<comment type="pathway">
    <text evidence="5">Amino-acid biosynthesis; D-alanine biosynthesis; D-alanine from L-alanine: step 1/1.</text>
</comment>
<sequence length="369" mass="41740">MGPTKVYISHKNLLHNFNLIREAVAPAGVMGVVKANAYGHGIVEAAHSLVKAGAAYLGVAFPEEGLQLRQAGIRTPILVFGAQNGDLFEMCLENNLEITLTDGYQLERLRKLYEKTGKKAKVHIKVDTGMNRFGFPYETFDETILNIFDLPYIDVKGVYTHFSSADEEDPSYTLFQLERFLHVKETIRKHNKSKLLFHAANSAAIMKFPQAYLDMVRPGVMLYGNPPGPDFKLSWPLKEVMRFVSQVTLIKELKPDEAVSYNRRFYTRKNTRIAVIPVGYADGYSRQLTNRAQVLIRGRRFPVVGTVCMDAIMVNLEDSRDIRVGDEVVLFGAQGDEHITIVEMSRLQDTIPYEVTCRVSARVPREHLK</sequence>
<dbReference type="SUPFAM" id="SSF50621">
    <property type="entry name" value="Alanine racemase C-terminal domain-like"/>
    <property type="match status" value="1"/>
</dbReference>
<dbReference type="Pfam" id="PF00842">
    <property type="entry name" value="Ala_racemase_C"/>
    <property type="match status" value="1"/>
</dbReference>
<dbReference type="PRINTS" id="PR00992">
    <property type="entry name" value="ALARACEMASE"/>
</dbReference>
<dbReference type="GO" id="GO:0008784">
    <property type="term" value="F:alanine racemase activity"/>
    <property type="evidence" value="ECO:0007669"/>
    <property type="project" value="UniProtKB-UniRule"/>
</dbReference>
<evidence type="ECO:0000256" key="4">
    <source>
        <dbReference type="ARBA" id="ARBA00023235"/>
    </source>
</evidence>
<evidence type="ECO:0000256" key="3">
    <source>
        <dbReference type="ARBA" id="ARBA00022898"/>
    </source>
</evidence>
<keyword evidence="4 5" id="KW-0413">Isomerase</keyword>
<dbReference type="EC" id="5.1.1.1" evidence="5"/>
<protein>
    <recommendedName>
        <fullName evidence="5">Alanine racemase</fullName>
        <ecNumber evidence="5">5.1.1.1</ecNumber>
    </recommendedName>
</protein>
<proteinExistence type="inferred from homology"/>
<dbReference type="InterPro" id="IPR000821">
    <property type="entry name" value="Ala_racemase"/>
</dbReference>
<evidence type="ECO:0000256" key="2">
    <source>
        <dbReference type="ARBA" id="ARBA00001933"/>
    </source>
</evidence>
<evidence type="ECO:0000256" key="1">
    <source>
        <dbReference type="ARBA" id="ARBA00000316"/>
    </source>
</evidence>
<dbReference type="PANTHER" id="PTHR30511:SF0">
    <property type="entry name" value="ALANINE RACEMASE, CATABOLIC-RELATED"/>
    <property type="match status" value="1"/>
</dbReference>
<dbReference type="InterPro" id="IPR001608">
    <property type="entry name" value="Ala_racemase_N"/>
</dbReference>
<evidence type="ECO:0000313" key="9">
    <source>
        <dbReference type="EMBL" id="HGY57085.1"/>
    </source>
</evidence>
<comment type="function">
    <text evidence="5">Catalyzes the interconversion of L-alanine and D-alanine. May also act on other amino acids.</text>
</comment>
<keyword evidence="3 5" id="KW-0663">Pyridoxal phosphate</keyword>
<dbReference type="GO" id="GO:0005829">
    <property type="term" value="C:cytosol"/>
    <property type="evidence" value="ECO:0007669"/>
    <property type="project" value="TreeGrafter"/>
</dbReference>
<evidence type="ECO:0000259" key="8">
    <source>
        <dbReference type="SMART" id="SM01005"/>
    </source>
</evidence>
<comment type="cofactor">
    <cofactor evidence="2 5 6">
        <name>pyridoxal 5'-phosphate</name>
        <dbReference type="ChEBI" id="CHEBI:597326"/>
    </cofactor>
</comment>
<feature type="binding site" evidence="5 7">
    <location>
        <position position="309"/>
    </location>
    <ligand>
        <name>substrate</name>
    </ligand>
</feature>
<dbReference type="GO" id="GO:0030170">
    <property type="term" value="F:pyridoxal phosphate binding"/>
    <property type="evidence" value="ECO:0007669"/>
    <property type="project" value="UniProtKB-UniRule"/>
</dbReference>
<organism evidence="9">
    <name type="scientific">Caldithrix abyssi</name>
    <dbReference type="NCBI Taxonomy" id="187145"/>
    <lineage>
        <taxon>Bacteria</taxon>
        <taxon>Pseudomonadati</taxon>
        <taxon>Calditrichota</taxon>
        <taxon>Calditrichia</taxon>
        <taxon>Calditrichales</taxon>
        <taxon>Calditrichaceae</taxon>
        <taxon>Caldithrix</taxon>
    </lineage>
</organism>
<dbReference type="FunFam" id="3.20.20.10:FF:000002">
    <property type="entry name" value="Alanine racemase"/>
    <property type="match status" value="1"/>
</dbReference>
<accession>A0A7V4U2Y4</accession>
<feature type="modified residue" description="N6-(pyridoxal phosphate)lysine" evidence="5 6">
    <location>
        <position position="34"/>
    </location>
</feature>
<dbReference type="InterPro" id="IPR029066">
    <property type="entry name" value="PLP-binding_barrel"/>
</dbReference>
<dbReference type="PROSITE" id="PS00395">
    <property type="entry name" value="ALANINE_RACEMASE"/>
    <property type="match status" value="1"/>
</dbReference>
<feature type="active site" description="Proton acceptor; specific for D-alanine" evidence="5">
    <location>
        <position position="34"/>
    </location>
</feature>
<dbReference type="EMBL" id="DRQG01000143">
    <property type="protein sequence ID" value="HGY57085.1"/>
    <property type="molecule type" value="Genomic_DNA"/>
</dbReference>
<dbReference type="Proteomes" id="UP000885779">
    <property type="component" value="Unassembled WGS sequence"/>
</dbReference>
<dbReference type="SUPFAM" id="SSF51419">
    <property type="entry name" value="PLP-binding barrel"/>
    <property type="match status" value="1"/>
</dbReference>
<dbReference type="NCBIfam" id="TIGR00492">
    <property type="entry name" value="alr"/>
    <property type="match status" value="1"/>
</dbReference>
<name>A0A7V4U2Y4_CALAY</name>
<dbReference type="InterPro" id="IPR020622">
    <property type="entry name" value="Ala_racemase_pyridoxalP-BS"/>
</dbReference>
<dbReference type="CDD" id="cd00430">
    <property type="entry name" value="PLPDE_III_AR"/>
    <property type="match status" value="1"/>
</dbReference>
<gene>
    <name evidence="9" type="primary">alr</name>
    <name evidence="9" type="ORF">ENK44_15355</name>
</gene>
<comment type="caution">
    <text evidence="9">The sequence shown here is derived from an EMBL/GenBank/DDBJ whole genome shotgun (WGS) entry which is preliminary data.</text>
</comment>
<comment type="similarity">
    <text evidence="5">Belongs to the alanine racemase family.</text>
</comment>
<evidence type="ECO:0000256" key="5">
    <source>
        <dbReference type="HAMAP-Rule" id="MF_01201"/>
    </source>
</evidence>
<dbReference type="PANTHER" id="PTHR30511">
    <property type="entry name" value="ALANINE RACEMASE"/>
    <property type="match status" value="1"/>
</dbReference>
<dbReference type="Gene3D" id="3.20.20.10">
    <property type="entry name" value="Alanine racemase"/>
    <property type="match status" value="1"/>
</dbReference>
<evidence type="ECO:0000256" key="7">
    <source>
        <dbReference type="PIRSR" id="PIRSR600821-52"/>
    </source>
</evidence>
<evidence type="ECO:0000256" key="6">
    <source>
        <dbReference type="PIRSR" id="PIRSR600821-50"/>
    </source>
</evidence>
<dbReference type="InterPro" id="IPR009006">
    <property type="entry name" value="Ala_racemase/Decarboxylase_C"/>
</dbReference>
<dbReference type="Gene3D" id="2.40.37.10">
    <property type="entry name" value="Lyase, Ornithine Decarboxylase, Chain A, domain 1"/>
    <property type="match status" value="1"/>
</dbReference>
<reference evidence="9" key="1">
    <citation type="journal article" date="2020" name="mSystems">
        <title>Genome- and Community-Level Interaction Insights into Carbon Utilization and Element Cycling Functions of Hydrothermarchaeota in Hydrothermal Sediment.</title>
        <authorList>
            <person name="Zhou Z."/>
            <person name="Liu Y."/>
            <person name="Xu W."/>
            <person name="Pan J."/>
            <person name="Luo Z.H."/>
            <person name="Li M."/>
        </authorList>
    </citation>
    <scope>NUCLEOTIDE SEQUENCE [LARGE SCALE GENOMIC DNA]</scope>
    <source>
        <strain evidence="9">HyVt-577</strain>
    </source>
</reference>
<feature type="binding site" evidence="5 7">
    <location>
        <position position="132"/>
    </location>
    <ligand>
        <name>substrate</name>
    </ligand>
</feature>
<feature type="domain" description="Alanine racemase C-terminal" evidence="8">
    <location>
        <begin position="240"/>
        <end position="368"/>
    </location>
</feature>